<dbReference type="Proteomes" id="UP001187471">
    <property type="component" value="Unassembled WGS sequence"/>
</dbReference>
<gene>
    <name evidence="1" type="ORF">RJ640_003046</name>
</gene>
<comment type="caution">
    <text evidence="1">The sequence shown here is derived from an EMBL/GenBank/DDBJ whole genome shotgun (WGS) entry which is preliminary data.</text>
</comment>
<sequence length="129" mass="13794">MSRPWSWRPQQLSMTASASAVQAAAARTAPVFLLPIRYFGFSVSYFAGKIPSYAGDSSTLTGSPPATHLGTVPETARSESTLVHANLPRGDSCSSTAPADPLRDATCSLTFRPDLVLRIMIGVPQIWNL</sequence>
<evidence type="ECO:0000313" key="1">
    <source>
        <dbReference type="EMBL" id="KAK2987916.1"/>
    </source>
</evidence>
<evidence type="ECO:0000313" key="2">
    <source>
        <dbReference type="Proteomes" id="UP001187471"/>
    </source>
</evidence>
<keyword evidence="2" id="KW-1185">Reference proteome</keyword>
<proteinExistence type="predicted"/>
<name>A0AA88UMV1_9ASTE</name>
<protein>
    <submittedName>
        <fullName evidence="1">Uncharacterized protein</fullName>
    </submittedName>
</protein>
<reference evidence="1" key="1">
    <citation type="submission" date="2022-12" db="EMBL/GenBank/DDBJ databases">
        <title>Draft genome assemblies for two species of Escallonia (Escalloniales).</title>
        <authorList>
            <person name="Chanderbali A."/>
            <person name="Dervinis C."/>
            <person name="Anghel I."/>
            <person name="Soltis D."/>
            <person name="Soltis P."/>
            <person name="Zapata F."/>
        </authorList>
    </citation>
    <scope>NUCLEOTIDE SEQUENCE</scope>
    <source>
        <strain evidence="1">UCBG92.1500</strain>
        <tissue evidence="1">Leaf</tissue>
    </source>
</reference>
<dbReference type="AlphaFoldDB" id="A0AA88UMV1"/>
<organism evidence="1 2">
    <name type="scientific">Escallonia rubra</name>
    <dbReference type="NCBI Taxonomy" id="112253"/>
    <lineage>
        <taxon>Eukaryota</taxon>
        <taxon>Viridiplantae</taxon>
        <taxon>Streptophyta</taxon>
        <taxon>Embryophyta</taxon>
        <taxon>Tracheophyta</taxon>
        <taxon>Spermatophyta</taxon>
        <taxon>Magnoliopsida</taxon>
        <taxon>eudicotyledons</taxon>
        <taxon>Gunneridae</taxon>
        <taxon>Pentapetalae</taxon>
        <taxon>asterids</taxon>
        <taxon>campanulids</taxon>
        <taxon>Escalloniales</taxon>
        <taxon>Escalloniaceae</taxon>
        <taxon>Escallonia</taxon>
    </lineage>
</organism>
<accession>A0AA88UMV1</accession>
<dbReference type="EMBL" id="JAVXUO010000924">
    <property type="protein sequence ID" value="KAK2987916.1"/>
    <property type="molecule type" value="Genomic_DNA"/>
</dbReference>